<comment type="caution">
    <text evidence="1">The sequence shown here is derived from an EMBL/GenBank/DDBJ whole genome shotgun (WGS) entry which is preliminary data.</text>
</comment>
<dbReference type="CDD" id="cd02199">
    <property type="entry name" value="YjgF_YER057c_UK114_like_1"/>
    <property type="match status" value="1"/>
</dbReference>
<evidence type="ECO:0000313" key="1">
    <source>
        <dbReference type="EMBL" id="MFD1861987.1"/>
    </source>
</evidence>
<dbReference type="Gene3D" id="3.30.1330.40">
    <property type="entry name" value="RutC-like"/>
    <property type="match status" value="1"/>
</dbReference>
<keyword evidence="2" id="KW-1185">Reference proteome</keyword>
<dbReference type="InterPro" id="IPR013813">
    <property type="entry name" value="Endoribo_LPSP/chorism_mut-like"/>
</dbReference>
<dbReference type="PANTHER" id="PTHR43760">
    <property type="entry name" value="ENDORIBONUCLEASE-RELATED"/>
    <property type="match status" value="1"/>
</dbReference>
<dbReference type="Pfam" id="PF01042">
    <property type="entry name" value="Ribonuc_L-PSP"/>
    <property type="match status" value="1"/>
</dbReference>
<dbReference type="SUPFAM" id="SSF55298">
    <property type="entry name" value="YjgF-like"/>
    <property type="match status" value="1"/>
</dbReference>
<dbReference type="InterPro" id="IPR035959">
    <property type="entry name" value="RutC-like_sf"/>
</dbReference>
<dbReference type="RefSeq" id="WP_204890959.1">
    <property type="nucleotide sequence ID" value="NZ_JBHUFW010000004.1"/>
</dbReference>
<reference evidence="2" key="1">
    <citation type="journal article" date="2019" name="Int. J. Syst. Evol. Microbiol.">
        <title>The Global Catalogue of Microorganisms (GCM) 10K type strain sequencing project: providing services to taxonomists for standard genome sequencing and annotation.</title>
        <authorList>
            <consortium name="The Broad Institute Genomics Platform"/>
            <consortium name="The Broad Institute Genome Sequencing Center for Infectious Disease"/>
            <person name="Wu L."/>
            <person name="Ma J."/>
        </authorList>
    </citation>
    <scope>NUCLEOTIDE SEQUENCE [LARGE SCALE GENOMIC DNA]</scope>
    <source>
        <strain evidence="2">CGMCC 1.15475</strain>
    </source>
</reference>
<evidence type="ECO:0000313" key="2">
    <source>
        <dbReference type="Proteomes" id="UP001597273"/>
    </source>
</evidence>
<dbReference type="InterPro" id="IPR006175">
    <property type="entry name" value="YjgF/YER057c/UK114"/>
</dbReference>
<protein>
    <submittedName>
        <fullName evidence="1">RidA family protein</fullName>
    </submittedName>
</protein>
<proteinExistence type="predicted"/>
<organism evidence="1 2">
    <name type="scientific">Planococcus chinensis</name>
    <dbReference type="NCBI Taxonomy" id="272917"/>
    <lineage>
        <taxon>Bacteria</taxon>
        <taxon>Bacillati</taxon>
        <taxon>Bacillota</taxon>
        <taxon>Bacilli</taxon>
        <taxon>Bacillales</taxon>
        <taxon>Caryophanaceae</taxon>
        <taxon>Planococcus</taxon>
    </lineage>
</organism>
<gene>
    <name evidence="1" type="ORF">ACFSDB_03555</name>
</gene>
<dbReference type="EMBL" id="JBHUFW010000004">
    <property type="protein sequence ID" value="MFD1861987.1"/>
    <property type="molecule type" value="Genomic_DNA"/>
</dbReference>
<name>A0ABW4QEL3_9BACL</name>
<sequence>MDKIEETNHPIPQGKYVPATRFNNLIYTAGMTPRDKGVLIQKGKVGTDQPVEAYKAAVRQAAANALAAARNLLAEGERFEQIVSLTVYLNADDTFEAHSALADFASEYLYEQLGDAGIGPRTAVGVASLPGGAPVEIQLVAGVVMESGE</sequence>
<accession>A0ABW4QEL3</accession>
<dbReference type="Proteomes" id="UP001597273">
    <property type="component" value="Unassembled WGS sequence"/>
</dbReference>
<dbReference type="PANTHER" id="PTHR43760:SF1">
    <property type="entry name" value="ENDORIBONUCLEASE L-PSP_CHORISMATE MUTASE-LIKE DOMAIN-CONTAINING PROTEIN"/>
    <property type="match status" value="1"/>
</dbReference>